<keyword evidence="1" id="KW-1133">Transmembrane helix</keyword>
<gene>
    <name evidence="2" type="ORF">GCM10022236_00220</name>
</gene>
<reference evidence="3" key="1">
    <citation type="journal article" date="2019" name="Int. J. Syst. Evol. Microbiol.">
        <title>The Global Catalogue of Microorganisms (GCM) 10K type strain sequencing project: providing services to taxonomists for standard genome sequencing and annotation.</title>
        <authorList>
            <consortium name="The Broad Institute Genomics Platform"/>
            <consortium name="The Broad Institute Genome Sequencing Center for Infectious Disease"/>
            <person name="Wu L."/>
            <person name="Ma J."/>
        </authorList>
    </citation>
    <scope>NUCLEOTIDE SEQUENCE [LARGE SCALE GENOMIC DNA]</scope>
    <source>
        <strain evidence="3">JCM 16929</strain>
    </source>
</reference>
<evidence type="ECO:0000256" key="1">
    <source>
        <dbReference type="SAM" id="Phobius"/>
    </source>
</evidence>
<feature type="transmembrane region" description="Helical" evidence="1">
    <location>
        <begin position="54"/>
        <end position="76"/>
    </location>
</feature>
<keyword evidence="3" id="KW-1185">Reference proteome</keyword>
<name>A0ABP6ZAF6_9ACTN</name>
<keyword evidence="1" id="KW-0812">Transmembrane</keyword>
<feature type="transmembrane region" description="Helical" evidence="1">
    <location>
        <begin position="9"/>
        <end position="28"/>
    </location>
</feature>
<proteinExistence type="predicted"/>
<evidence type="ECO:0000313" key="3">
    <source>
        <dbReference type="Proteomes" id="UP001501490"/>
    </source>
</evidence>
<comment type="caution">
    <text evidence="2">The sequence shown here is derived from an EMBL/GenBank/DDBJ whole genome shotgun (WGS) entry which is preliminary data.</text>
</comment>
<organism evidence="2 3">
    <name type="scientific">Microlunatus ginsengisoli</name>
    <dbReference type="NCBI Taxonomy" id="363863"/>
    <lineage>
        <taxon>Bacteria</taxon>
        <taxon>Bacillati</taxon>
        <taxon>Actinomycetota</taxon>
        <taxon>Actinomycetes</taxon>
        <taxon>Propionibacteriales</taxon>
        <taxon>Propionibacteriaceae</taxon>
        <taxon>Microlunatus</taxon>
    </lineage>
</organism>
<dbReference type="Proteomes" id="UP001501490">
    <property type="component" value="Unassembled WGS sequence"/>
</dbReference>
<evidence type="ECO:0000313" key="2">
    <source>
        <dbReference type="EMBL" id="GAA3602373.1"/>
    </source>
</evidence>
<sequence length="109" mass="11781">MNGAVWNSILMFGYFWVTMSATWSQAFFSTSEPDHMNQVSVTGPPLPEPELPGLLPLVLLHAANTIVAAAAANTLVRREIRISTPRAGRRCLGLAPGLRTALSVKTSYV</sequence>
<keyword evidence="1" id="KW-0472">Membrane</keyword>
<accession>A0ABP6ZAF6</accession>
<protein>
    <submittedName>
        <fullName evidence="2">Uncharacterized protein</fullName>
    </submittedName>
</protein>
<dbReference type="EMBL" id="BAABAB010000001">
    <property type="protein sequence ID" value="GAA3602373.1"/>
    <property type="molecule type" value="Genomic_DNA"/>
</dbReference>